<evidence type="ECO:0000256" key="6">
    <source>
        <dbReference type="ARBA" id="ARBA00022448"/>
    </source>
</evidence>
<keyword evidence="10" id="KW-0496">Mitochondrion</keyword>
<dbReference type="Pfam" id="PF05676">
    <property type="entry name" value="NDUF_B7"/>
    <property type="match status" value="1"/>
</dbReference>
<keyword evidence="11" id="KW-0472">Membrane</keyword>
<evidence type="ECO:0000313" key="14">
    <source>
        <dbReference type="WBParaSite" id="SMTH1_37960.1"/>
    </source>
</evidence>
<evidence type="ECO:0000256" key="1">
    <source>
        <dbReference type="ARBA" id="ARBA00003195"/>
    </source>
</evidence>
<dbReference type="InterPro" id="IPR008698">
    <property type="entry name" value="NDUB7"/>
</dbReference>
<keyword evidence="7" id="KW-0679">Respiratory chain</keyword>
<evidence type="ECO:0000256" key="7">
    <source>
        <dbReference type="ARBA" id="ARBA00022660"/>
    </source>
</evidence>
<name>A0AA85BAD1_9TREM</name>
<comment type="subcellular location">
    <subcellularLocation>
        <location evidence="3">Mitochondrion inner membrane</location>
        <topology evidence="3">Peripheral membrane protein</topology>
    </subcellularLocation>
    <subcellularLocation>
        <location evidence="2">Mitochondrion intermembrane space</location>
    </subcellularLocation>
</comment>
<dbReference type="WBParaSite" id="SMTH1_37960.1">
    <property type="protein sequence ID" value="SMTH1_37960.1"/>
    <property type="gene ID" value="SMTH1_37960"/>
</dbReference>
<evidence type="ECO:0000256" key="3">
    <source>
        <dbReference type="ARBA" id="ARBA00004637"/>
    </source>
</evidence>
<evidence type="ECO:0000256" key="2">
    <source>
        <dbReference type="ARBA" id="ARBA00004569"/>
    </source>
</evidence>
<evidence type="ECO:0000256" key="8">
    <source>
        <dbReference type="ARBA" id="ARBA00022792"/>
    </source>
</evidence>
<evidence type="ECO:0000256" key="5">
    <source>
        <dbReference type="ARBA" id="ARBA00018677"/>
    </source>
</evidence>
<evidence type="ECO:0000256" key="9">
    <source>
        <dbReference type="ARBA" id="ARBA00022982"/>
    </source>
</evidence>
<proteinExistence type="inferred from homology"/>
<protein>
    <recommendedName>
        <fullName evidence="5">NADH dehydrogenase [ubiquinone] 1 beta subcomplex subunit 7</fullName>
    </recommendedName>
</protein>
<evidence type="ECO:0000256" key="4">
    <source>
        <dbReference type="ARBA" id="ARBA00008006"/>
    </source>
</evidence>
<dbReference type="PANTHER" id="PTHR20900">
    <property type="entry name" value="NADH:UBIQUINONE OXIDOREDUCTASE B18-LIKE SUBUNIT"/>
    <property type="match status" value="1"/>
</dbReference>
<evidence type="ECO:0000313" key="13">
    <source>
        <dbReference type="Proteomes" id="UP000050791"/>
    </source>
</evidence>
<keyword evidence="12" id="KW-1015">Disulfide bond</keyword>
<dbReference type="AlphaFoldDB" id="A0AA85BAD1"/>
<keyword evidence="8" id="KW-0999">Mitochondrion inner membrane</keyword>
<organism evidence="13 14">
    <name type="scientific">Schistosoma mattheei</name>
    <dbReference type="NCBI Taxonomy" id="31246"/>
    <lineage>
        <taxon>Eukaryota</taxon>
        <taxon>Metazoa</taxon>
        <taxon>Spiralia</taxon>
        <taxon>Lophotrochozoa</taxon>
        <taxon>Platyhelminthes</taxon>
        <taxon>Trematoda</taxon>
        <taxon>Digenea</taxon>
        <taxon>Strigeidida</taxon>
        <taxon>Schistosomatoidea</taxon>
        <taxon>Schistosomatidae</taxon>
        <taxon>Schistosoma</taxon>
    </lineage>
</organism>
<dbReference type="PROSITE" id="PS51808">
    <property type="entry name" value="CHCH"/>
    <property type="match status" value="1"/>
</dbReference>
<keyword evidence="9" id="KW-0249">Electron transport</keyword>
<dbReference type="Proteomes" id="UP000050791">
    <property type="component" value="Unassembled WGS sequence"/>
</dbReference>
<keyword evidence="6" id="KW-0813">Transport</keyword>
<evidence type="ECO:0000256" key="10">
    <source>
        <dbReference type="ARBA" id="ARBA00023128"/>
    </source>
</evidence>
<evidence type="ECO:0000256" key="11">
    <source>
        <dbReference type="ARBA" id="ARBA00023136"/>
    </source>
</evidence>
<dbReference type="PANTHER" id="PTHR20900:SF0">
    <property type="entry name" value="NADH DEHYDROGENASE [UBIQUINONE] 1 BETA SUBCOMPLEX SUBUNIT 7"/>
    <property type="match status" value="1"/>
</dbReference>
<comment type="function">
    <text evidence="1">Accessory subunit of the mitochondrial membrane respiratory chain NADH dehydrogenase (Complex I), that is believed not to be involved in catalysis. Complex I functions in the transfer of electrons from NADH to the respiratory chain. The immediate electron acceptor for the enzyme is believed to be ubiquinone.</text>
</comment>
<evidence type="ECO:0000256" key="12">
    <source>
        <dbReference type="ARBA" id="ARBA00023157"/>
    </source>
</evidence>
<comment type="similarity">
    <text evidence="4">Belongs to the complex I NDUFB7 subunit family.</text>
</comment>
<dbReference type="GO" id="GO:0005743">
    <property type="term" value="C:mitochondrial inner membrane"/>
    <property type="evidence" value="ECO:0007669"/>
    <property type="project" value="UniProtKB-SubCell"/>
</dbReference>
<reference evidence="14" key="1">
    <citation type="submission" date="2023-11" db="UniProtKB">
        <authorList>
            <consortium name="WormBaseParasite"/>
        </authorList>
    </citation>
    <scope>IDENTIFICATION</scope>
</reference>
<dbReference type="GO" id="GO:0005758">
    <property type="term" value="C:mitochondrial intermembrane space"/>
    <property type="evidence" value="ECO:0007669"/>
    <property type="project" value="UniProtKB-SubCell"/>
</dbReference>
<sequence length="166" mass="19965">MWTPMTHSHQVQELIRRRRSFCSLLFESFEQRYSRSWGVGSIPFWILLSTMGHVLATYKDPESMPDIFKGPVFDPVDGFPEGRKRREFILTNEEMIAARLKPYERDYCAHLLLAFRKCLNEHAIPAFFCSDQKHKYLHCKENDQLYRMKEYERERRLLHKRTSTSE</sequence>
<accession>A0AA85BAD1</accession>